<organism evidence="5">
    <name type="scientific">Sinorhizobium medicae</name>
    <dbReference type="NCBI Taxonomy" id="110321"/>
    <lineage>
        <taxon>Bacteria</taxon>
        <taxon>Pseudomonadati</taxon>
        <taxon>Pseudomonadota</taxon>
        <taxon>Alphaproteobacteria</taxon>
        <taxon>Hyphomicrobiales</taxon>
        <taxon>Rhizobiaceae</taxon>
        <taxon>Sinorhizobium/Ensifer group</taxon>
        <taxon>Sinorhizobium</taxon>
    </lineage>
</organism>
<dbReference type="SUPFAM" id="SSF55729">
    <property type="entry name" value="Acyl-CoA N-acyltransferases (Nat)"/>
    <property type="match status" value="1"/>
</dbReference>
<dbReference type="EMBL" id="NBUC01000147">
    <property type="protein sequence ID" value="PLT95882.1"/>
    <property type="molecule type" value="Genomic_DNA"/>
</dbReference>
<protein>
    <submittedName>
        <fullName evidence="4 5">N-acetyltransferase</fullName>
    </submittedName>
</protein>
<dbReference type="GO" id="GO:0016747">
    <property type="term" value="F:acyltransferase activity, transferring groups other than amino-acyl groups"/>
    <property type="evidence" value="ECO:0007669"/>
    <property type="project" value="InterPro"/>
</dbReference>
<dbReference type="CDD" id="cd04301">
    <property type="entry name" value="NAT_SF"/>
    <property type="match status" value="1"/>
</dbReference>
<dbReference type="Proteomes" id="UP000507954">
    <property type="component" value="Unassembled WGS sequence"/>
</dbReference>
<proteinExistence type="predicted"/>
<dbReference type="EMBL" id="CABFNB010000125">
    <property type="protein sequence ID" value="VTZ64214.1"/>
    <property type="molecule type" value="Genomic_DNA"/>
</dbReference>
<evidence type="ECO:0000313" key="4">
    <source>
        <dbReference type="EMBL" id="PLT95882.1"/>
    </source>
</evidence>
<dbReference type="OMA" id="RFYDEHH"/>
<reference evidence="4 6" key="2">
    <citation type="journal article" date="2018" name="FEMS Microbiol. Ecol.">
        <title>Co-invading symbiotic mutualists of Medicago polymorpha retain high ancestral diversity and contain diverse accessory genomes.</title>
        <authorList>
            <person name="Porter S.S."/>
            <person name="Faber-Hammond J.J."/>
            <person name="Friesen M.L."/>
        </authorList>
    </citation>
    <scope>NUCLEOTIDE SEQUENCE [LARGE SCALE GENOMIC DNA]</scope>
    <source>
        <strain evidence="4 6">Str16</strain>
    </source>
</reference>
<evidence type="ECO:0000313" key="5">
    <source>
        <dbReference type="EMBL" id="VTZ64214.1"/>
    </source>
</evidence>
<keyword evidence="1 5" id="KW-0808">Transferase</keyword>
<dbReference type="Gene3D" id="3.40.630.30">
    <property type="match status" value="1"/>
</dbReference>
<keyword evidence="6" id="KW-1185">Reference proteome</keyword>
<dbReference type="InterPro" id="IPR016181">
    <property type="entry name" value="Acyl_CoA_acyltransferase"/>
</dbReference>
<evidence type="ECO:0000313" key="6">
    <source>
        <dbReference type="Proteomes" id="UP001190825"/>
    </source>
</evidence>
<dbReference type="InterPro" id="IPR050832">
    <property type="entry name" value="Bact_Acetyltransf"/>
</dbReference>
<name>A0A508X358_9HYPH</name>
<evidence type="ECO:0000256" key="2">
    <source>
        <dbReference type="ARBA" id="ARBA00023315"/>
    </source>
</evidence>
<reference evidence="4" key="1">
    <citation type="submission" date="2017-04" db="EMBL/GenBank/DDBJ databases">
        <authorList>
            <person name="Porter S."/>
            <person name="Friesen M.L."/>
            <person name="Faber-Hammond J."/>
        </authorList>
    </citation>
    <scope>NUCLEOTIDE SEQUENCE</scope>
    <source>
        <strain evidence="4">Str16</strain>
    </source>
</reference>
<feature type="domain" description="N-acetyltransferase" evidence="3">
    <location>
        <begin position="3"/>
        <end position="162"/>
    </location>
</feature>
<dbReference type="InterPro" id="IPR000182">
    <property type="entry name" value="GNAT_dom"/>
</dbReference>
<dbReference type="Pfam" id="PF00583">
    <property type="entry name" value="Acetyltransf_1"/>
    <property type="match status" value="1"/>
</dbReference>
<sequence>MGVTIRLLNSDDVETFRSIRIEALQAEPASFASSAEDWERLSGDEWRRRTVDNPVFVAFQDDVPVGIAGLIRQSASKMAHRATLVMVYVRRELRGTGVAKRLLNTVADHAREIGIRQMELAVSADNPAAIRFYNREGFAEVGRIPGGLLHEGREIDDVIKVRRIAD</sequence>
<dbReference type="AlphaFoldDB" id="A0A508X358"/>
<reference evidence="5" key="3">
    <citation type="submission" date="2019-06" db="EMBL/GenBank/DDBJ databases">
        <authorList>
            <person name="Le Quere A."/>
            <person name="Colella S."/>
        </authorList>
    </citation>
    <scope>NUCLEOTIDE SEQUENCE</scope>
    <source>
        <strain evidence="5">EmedicaeMD41</strain>
    </source>
</reference>
<accession>A0A508X358</accession>
<dbReference type="Proteomes" id="UP001190825">
    <property type="component" value="Unassembled WGS sequence"/>
</dbReference>
<evidence type="ECO:0000259" key="3">
    <source>
        <dbReference type="PROSITE" id="PS51186"/>
    </source>
</evidence>
<dbReference type="PROSITE" id="PS51186">
    <property type="entry name" value="GNAT"/>
    <property type="match status" value="1"/>
</dbReference>
<dbReference type="PANTHER" id="PTHR43877:SF2">
    <property type="entry name" value="AMINOALKYLPHOSPHONATE N-ACETYLTRANSFERASE-RELATED"/>
    <property type="match status" value="1"/>
</dbReference>
<keyword evidence="2" id="KW-0012">Acyltransferase</keyword>
<gene>
    <name evidence="4" type="ORF">BMJ33_28280</name>
    <name evidence="5" type="ORF">EMEDMD4_570094</name>
</gene>
<dbReference type="PANTHER" id="PTHR43877">
    <property type="entry name" value="AMINOALKYLPHOSPHONATE N-ACETYLTRANSFERASE-RELATED-RELATED"/>
    <property type="match status" value="1"/>
</dbReference>
<dbReference type="RefSeq" id="WP_012061576.1">
    <property type="nucleotide sequence ID" value="NZ_ATYC01000008.1"/>
</dbReference>
<evidence type="ECO:0000256" key="1">
    <source>
        <dbReference type="ARBA" id="ARBA00022679"/>
    </source>
</evidence>